<dbReference type="AlphaFoldDB" id="A0A1L9QQ16"/>
<name>A0A1L9QQ16_9CYAN</name>
<organism evidence="19 20">
    <name type="scientific">Roseofilum reptotaenium AO1-A</name>
    <dbReference type="NCBI Taxonomy" id="1925591"/>
    <lineage>
        <taxon>Bacteria</taxon>
        <taxon>Bacillati</taxon>
        <taxon>Cyanobacteriota</taxon>
        <taxon>Cyanophyceae</taxon>
        <taxon>Desertifilales</taxon>
        <taxon>Desertifilaceae</taxon>
        <taxon>Roseofilum</taxon>
    </lineage>
</organism>
<evidence type="ECO:0000256" key="6">
    <source>
        <dbReference type="ARBA" id="ARBA00022801"/>
    </source>
</evidence>
<dbReference type="SMART" id="SM00382">
    <property type="entry name" value="AAA"/>
    <property type="match status" value="1"/>
</dbReference>
<evidence type="ECO:0000256" key="3">
    <source>
        <dbReference type="ARBA" id="ARBA00022692"/>
    </source>
</evidence>
<evidence type="ECO:0000256" key="8">
    <source>
        <dbReference type="ARBA" id="ARBA00022840"/>
    </source>
</evidence>
<dbReference type="InterPro" id="IPR037219">
    <property type="entry name" value="Peptidase_M41-like"/>
</dbReference>
<dbReference type="InterPro" id="IPR003593">
    <property type="entry name" value="AAA+_ATPase"/>
</dbReference>
<dbReference type="STRING" id="1925591.BI308_14885"/>
<dbReference type="PROSITE" id="PS00674">
    <property type="entry name" value="AAA"/>
    <property type="match status" value="1"/>
</dbReference>
<comment type="subcellular location">
    <subcellularLocation>
        <location evidence="13 15">Cellular thylakoid membrane</location>
        <topology evidence="13 15">Multi-pass membrane protein</topology>
        <orientation evidence="13 15">Stromal side</orientation>
    </subcellularLocation>
</comment>
<keyword evidence="20" id="KW-1185">Reference proteome</keyword>
<evidence type="ECO:0000256" key="17">
    <source>
        <dbReference type="SAM" id="SignalP"/>
    </source>
</evidence>
<dbReference type="InterPro" id="IPR011546">
    <property type="entry name" value="Pept_M41_FtsH_extracell"/>
</dbReference>
<evidence type="ECO:0000313" key="19">
    <source>
        <dbReference type="EMBL" id="OJJ24778.1"/>
    </source>
</evidence>
<comment type="function">
    <text evidence="15">Acts as a processive, ATP-dependent zinc metallopeptidase for both cytoplasmic and membrane proteins. Plays a role in the quality control of integral membrane proteins.</text>
</comment>
<comment type="subunit">
    <text evidence="15">Homohexamer.</text>
</comment>
<dbReference type="InterPro" id="IPR027417">
    <property type="entry name" value="P-loop_NTPase"/>
</dbReference>
<evidence type="ECO:0000256" key="9">
    <source>
        <dbReference type="ARBA" id="ARBA00022989"/>
    </source>
</evidence>
<dbReference type="HAMAP" id="MF_01458">
    <property type="entry name" value="FtsH"/>
    <property type="match status" value="1"/>
</dbReference>
<dbReference type="NCBIfam" id="TIGR01241">
    <property type="entry name" value="FtsH_fam"/>
    <property type="match status" value="1"/>
</dbReference>
<evidence type="ECO:0000313" key="20">
    <source>
        <dbReference type="Proteomes" id="UP000183940"/>
    </source>
</evidence>
<evidence type="ECO:0000259" key="18">
    <source>
        <dbReference type="SMART" id="SM00382"/>
    </source>
</evidence>
<keyword evidence="9 15" id="KW-1133">Transmembrane helix</keyword>
<feature type="binding site" evidence="15">
    <location>
        <position position="427"/>
    </location>
    <ligand>
        <name>Zn(2+)</name>
        <dbReference type="ChEBI" id="CHEBI:29105"/>
        <note>catalytic</note>
    </ligand>
</feature>
<dbReference type="PANTHER" id="PTHR23076">
    <property type="entry name" value="METALLOPROTEASE M41 FTSH"/>
    <property type="match status" value="1"/>
</dbReference>
<keyword evidence="2 15" id="KW-0645">Protease</keyword>
<keyword evidence="7 15" id="KW-0862">Zinc</keyword>
<evidence type="ECO:0000256" key="14">
    <source>
        <dbReference type="ARBA" id="ARBA00061570"/>
    </source>
</evidence>
<dbReference type="GO" id="GO:0031676">
    <property type="term" value="C:plasma membrane-derived thylakoid membrane"/>
    <property type="evidence" value="ECO:0007669"/>
    <property type="project" value="UniProtKB-SubCell"/>
</dbReference>
<evidence type="ECO:0000256" key="13">
    <source>
        <dbReference type="ARBA" id="ARBA00060402"/>
    </source>
</evidence>
<dbReference type="GO" id="GO:0051301">
    <property type="term" value="P:cell division"/>
    <property type="evidence" value="ECO:0007669"/>
    <property type="project" value="UniProtKB-KW"/>
</dbReference>
<evidence type="ECO:0000256" key="11">
    <source>
        <dbReference type="ARBA" id="ARBA00023078"/>
    </source>
</evidence>
<keyword evidence="5 15" id="KW-0547">Nucleotide-binding</keyword>
<dbReference type="SUPFAM" id="SSF52540">
    <property type="entry name" value="P-loop containing nucleoside triphosphate hydrolases"/>
    <property type="match status" value="1"/>
</dbReference>
<dbReference type="InterPro" id="IPR041569">
    <property type="entry name" value="AAA_lid_3"/>
</dbReference>
<evidence type="ECO:0000256" key="12">
    <source>
        <dbReference type="ARBA" id="ARBA00023136"/>
    </source>
</evidence>
<dbReference type="GO" id="GO:0008270">
    <property type="term" value="F:zinc ion binding"/>
    <property type="evidence" value="ECO:0007669"/>
    <property type="project" value="UniProtKB-UniRule"/>
</dbReference>
<dbReference type="GO" id="GO:0030163">
    <property type="term" value="P:protein catabolic process"/>
    <property type="evidence" value="ECO:0007669"/>
    <property type="project" value="UniProtKB-UniRule"/>
</dbReference>
<comment type="cofactor">
    <cofactor evidence="15">
        <name>Zn(2+)</name>
        <dbReference type="ChEBI" id="CHEBI:29105"/>
    </cofactor>
    <text evidence="15">Binds 1 zinc ion per subunit.</text>
</comment>
<dbReference type="InterPro" id="IPR003959">
    <property type="entry name" value="ATPase_AAA_core"/>
</dbReference>
<dbReference type="CDD" id="cd19501">
    <property type="entry name" value="RecA-like_FtsH"/>
    <property type="match status" value="1"/>
</dbReference>
<feature type="transmembrane region" description="Helical" evidence="15">
    <location>
        <begin position="109"/>
        <end position="131"/>
    </location>
</feature>
<feature type="binding site" evidence="15">
    <location>
        <begin position="202"/>
        <end position="209"/>
    </location>
    <ligand>
        <name>ATP</name>
        <dbReference type="ChEBI" id="CHEBI:30616"/>
    </ligand>
</feature>
<keyword evidence="19" id="KW-0132">Cell division</keyword>
<accession>A0A1L9QQ16</accession>
<comment type="similarity">
    <text evidence="1 15">In the C-terminal section; belongs to the peptidase M41 family.</text>
</comment>
<dbReference type="PANTHER" id="PTHR23076:SF139">
    <property type="entry name" value="ATP-DEPENDENT ZINC METALLOPROTEASE FTSH 2, CHLOROPLASTIC"/>
    <property type="match status" value="1"/>
</dbReference>
<comment type="caution">
    <text evidence="19">The sequence shown here is derived from an EMBL/GenBank/DDBJ whole genome shotgun (WGS) entry which is preliminary data.</text>
</comment>
<feature type="binding site" evidence="15">
    <location>
        <position position="505"/>
    </location>
    <ligand>
        <name>Zn(2+)</name>
        <dbReference type="ChEBI" id="CHEBI:29105"/>
        <note>catalytic</note>
    </ligand>
</feature>
<evidence type="ECO:0000256" key="7">
    <source>
        <dbReference type="ARBA" id="ARBA00022833"/>
    </source>
</evidence>
<sequence>MAQTFKRKGMSLGATLALSSSLLFTWSFLNRPVQAQSQQLSYTQLLEKIEAGEVEFVEIDPTKNRAQVTLDGSQTKQEVIIFERNPELIEELKANKVKFGEQASADNRMVVSSVANLLLILLVVIGLMMIIKRSSQSAGNALSFGKSKAKFQMEAKTGVVFNDVAGVEEAKEELQEVVTFLKQPERFTAIGAKIPRGVLLVGPPGTGKTLMAKAIAGEAGVPFFSISGSEFVEMFVGVGASRVRDLFKKAKENAPCLVFIDEIDAVGRQRGTGIGGGNDEREQTLNQLLTEMDGFEGNSGIIIIAATNRPDVLDQALLRPGRFDRQVMVDLPTYKGRLGILEVHARDKKVSADVSLELIARRTPGFSGADLANVLNEAAILTARRRKEAITPLEVEDAIDRISIGMSLKPLLDSKKKRIIAYHEIGHALLMTLLKNADPLNKVTIIPRSGGIGGFAQGVLNEEDLDSGLRSRAWMLDMITVLLGGRAAEEEVFGYAEVTKGATGDIKQVARLAREMVTRLGMSDLGPLALESEGNEVFLGRDLMTRSEYSEAVATQIDHQIREIAVRCHQQARKLLREHRPLMDQLVDILLEQETIEGDRFRQIVTDYQKNQPSSPVDLVKAGSA</sequence>
<comment type="similarity">
    <text evidence="16">Belongs to the AAA ATPase family.</text>
</comment>
<dbReference type="EMBL" id="MLAW01000026">
    <property type="protein sequence ID" value="OJJ24778.1"/>
    <property type="molecule type" value="Genomic_DNA"/>
</dbReference>
<dbReference type="FunFam" id="1.20.58.760:FF:000001">
    <property type="entry name" value="ATP-dependent zinc metalloprotease FtsH"/>
    <property type="match status" value="1"/>
</dbReference>
<feature type="signal peptide" evidence="17">
    <location>
        <begin position="1"/>
        <end position="35"/>
    </location>
</feature>
<keyword evidence="10 15" id="KW-0482">Metalloprotease</keyword>
<dbReference type="Gene3D" id="1.20.58.760">
    <property type="entry name" value="Peptidase M41"/>
    <property type="match status" value="1"/>
</dbReference>
<evidence type="ECO:0000256" key="5">
    <source>
        <dbReference type="ARBA" id="ARBA00022741"/>
    </source>
</evidence>
<dbReference type="GO" id="GO:0004222">
    <property type="term" value="F:metalloendopeptidase activity"/>
    <property type="evidence" value="ECO:0007669"/>
    <property type="project" value="InterPro"/>
</dbReference>
<evidence type="ECO:0000256" key="15">
    <source>
        <dbReference type="HAMAP-Rule" id="MF_01458"/>
    </source>
</evidence>
<gene>
    <name evidence="15" type="primary">ftsH</name>
    <name evidence="19" type="ORF">BI308_14885</name>
</gene>
<dbReference type="SUPFAM" id="SSF140990">
    <property type="entry name" value="FtsH protease domain-like"/>
    <property type="match status" value="1"/>
</dbReference>
<dbReference type="Gene3D" id="3.30.720.210">
    <property type="match status" value="1"/>
</dbReference>
<feature type="binding site" evidence="15">
    <location>
        <position position="423"/>
    </location>
    <ligand>
        <name>Zn(2+)</name>
        <dbReference type="ChEBI" id="CHEBI:29105"/>
        <note>catalytic</note>
    </ligand>
</feature>
<protein>
    <recommendedName>
        <fullName evidence="15">ATP-dependent zinc metalloprotease FtsH</fullName>
        <ecNumber evidence="15">3.4.24.-</ecNumber>
    </recommendedName>
</protein>
<comment type="caution">
    <text evidence="15">Lacks conserved residue(s) required for the propagation of feature annotation.</text>
</comment>
<feature type="domain" description="AAA+ ATPase" evidence="18">
    <location>
        <begin position="194"/>
        <end position="333"/>
    </location>
</feature>
<dbReference type="FunFam" id="3.40.50.300:FF:000001">
    <property type="entry name" value="ATP-dependent zinc metalloprotease FtsH"/>
    <property type="match status" value="1"/>
</dbReference>
<comment type="similarity">
    <text evidence="14 15">In the central section; belongs to the AAA ATPase family.</text>
</comment>
<keyword evidence="19" id="KW-0131">Cell cycle</keyword>
<dbReference type="GO" id="GO:0006508">
    <property type="term" value="P:proteolysis"/>
    <property type="evidence" value="ECO:0007669"/>
    <property type="project" value="UniProtKB-KW"/>
</dbReference>
<dbReference type="FunFam" id="1.10.8.60:FF:000001">
    <property type="entry name" value="ATP-dependent zinc metalloprotease FtsH"/>
    <property type="match status" value="1"/>
</dbReference>
<keyword evidence="6 15" id="KW-0378">Hydrolase</keyword>
<dbReference type="Pfam" id="PF01434">
    <property type="entry name" value="Peptidase_M41"/>
    <property type="match status" value="1"/>
</dbReference>
<dbReference type="Pfam" id="PF17862">
    <property type="entry name" value="AAA_lid_3"/>
    <property type="match status" value="1"/>
</dbReference>
<dbReference type="Proteomes" id="UP000183940">
    <property type="component" value="Unassembled WGS sequence"/>
</dbReference>
<dbReference type="InterPro" id="IPR003960">
    <property type="entry name" value="ATPase_AAA_CS"/>
</dbReference>
<dbReference type="GO" id="GO:0005524">
    <property type="term" value="F:ATP binding"/>
    <property type="evidence" value="ECO:0007669"/>
    <property type="project" value="UniProtKB-UniRule"/>
</dbReference>
<dbReference type="Gene3D" id="1.10.8.60">
    <property type="match status" value="1"/>
</dbReference>
<keyword evidence="11 15" id="KW-0793">Thylakoid</keyword>
<evidence type="ECO:0000256" key="10">
    <source>
        <dbReference type="ARBA" id="ARBA00023049"/>
    </source>
</evidence>
<dbReference type="InterPro" id="IPR000642">
    <property type="entry name" value="Peptidase_M41"/>
</dbReference>
<feature type="chain" id="PRO_5012431289" description="ATP-dependent zinc metalloprotease FtsH" evidence="17">
    <location>
        <begin position="36"/>
        <end position="625"/>
    </location>
</feature>
<evidence type="ECO:0000256" key="16">
    <source>
        <dbReference type="RuleBase" id="RU003651"/>
    </source>
</evidence>
<dbReference type="Pfam" id="PF06480">
    <property type="entry name" value="FtsH_ext"/>
    <property type="match status" value="1"/>
</dbReference>
<dbReference type="GO" id="GO:0016887">
    <property type="term" value="F:ATP hydrolysis activity"/>
    <property type="evidence" value="ECO:0007669"/>
    <property type="project" value="UniProtKB-UniRule"/>
</dbReference>
<dbReference type="EC" id="3.4.24.-" evidence="15"/>
<evidence type="ECO:0000256" key="4">
    <source>
        <dbReference type="ARBA" id="ARBA00022723"/>
    </source>
</evidence>
<dbReference type="Gene3D" id="3.40.50.300">
    <property type="entry name" value="P-loop containing nucleotide triphosphate hydrolases"/>
    <property type="match status" value="1"/>
</dbReference>
<keyword evidence="4 15" id="KW-0479">Metal-binding</keyword>
<keyword evidence="12 15" id="KW-0472">Membrane</keyword>
<dbReference type="InterPro" id="IPR005936">
    <property type="entry name" value="FtsH"/>
</dbReference>
<evidence type="ECO:0000256" key="2">
    <source>
        <dbReference type="ARBA" id="ARBA00022670"/>
    </source>
</evidence>
<keyword evidence="8 15" id="KW-0067">ATP-binding</keyword>
<keyword evidence="17" id="KW-0732">Signal</keyword>
<keyword evidence="3 15" id="KW-0812">Transmembrane</keyword>
<feature type="active site" evidence="15">
    <location>
        <position position="424"/>
    </location>
</feature>
<dbReference type="Pfam" id="PF00004">
    <property type="entry name" value="AAA"/>
    <property type="match status" value="1"/>
</dbReference>
<proteinExistence type="inferred from homology"/>
<reference evidence="19" key="1">
    <citation type="submission" date="2016-10" db="EMBL/GenBank/DDBJ databases">
        <title>CRISPR-Cas defence system in Roseofilum reptotaenium: evidence of a bacteriophage-cyanobacterium arms race in the coral black band disease.</title>
        <authorList>
            <person name="Buerger P."/>
            <person name="Wood-Charlson E.M."/>
            <person name="Weynberg K.D."/>
            <person name="Willis B."/>
            <person name="Van Oppen M.J."/>
        </authorList>
    </citation>
    <scope>NUCLEOTIDE SEQUENCE [LARGE SCALE GENOMIC DNA]</scope>
    <source>
        <strain evidence="19">AO1-A</strain>
    </source>
</reference>
<dbReference type="GO" id="GO:0004176">
    <property type="term" value="F:ATP-dependent peptidase activity"/>
    <property type="evidence" value="ECO:0007669"/>
    <property type="project" value="InterPro"/>
</dbReference>
<evidence type="ECO:0000256" key="1">
    <source>
        <dbReference type="ARBA" id="ARBA00010044"/>
    </source>
</evidence>